<dbReference type="PROSITE" id="PS51257">
    <property type="entry name" value="PROKAR_LIPOPROTEIN"/>
    <property type="match status" value="1"/>
</dbReference>
<sequence>MKRALSATRIVLALVSALVLVAGCSPGMGSRGPLRPTQALHTASITAEPAHERIIGLAEEEELHSLSSTR</sequence>
<dbReference type="EMBL" id="JBHSEL010000048">
    <property type="protein sequence ID" value="MFC4624858.1"/>
    <property type="molecule type" value="Genomic_DNA"/>
</dbReference>
<name>A0ABV9H636_9HYPH</name>
<accession>A0ABV9H636</accession>
<reference evidence="2" key="1">
    <citation type="journal article" date="2019" name="Int. J. Syst. Evol. Microbiol.">
        <title>The Global Catalogue of Microorganisms (GCM) 10K type strain sequencing project: providing services to taxonomists for standard genome sequencing and annotation.</title>
        <authorList>
            <consortium name="The Broad Institute Genomics Platform"/>
            <consortium name="The Broad Institute Genome Sequencing Center for Infectious Disease"/>
            <person name="Wu L."/>
            <person name="Ma J."/>
        </authorList>
    </citation>
    <scope>NUCLEOTIDE SEQUENCE [LARGE SCALE GENOMIC DNA]</scope>
    <source>
        <strain evidence="2">CGMCC 1.15731</strain>
    </source>
</reference>
<evidence type="ECO:0000313" key="2">
    <source>
        <dbReference type="Proteomes" id="UP001596042"/>
    </source>
</evidence>
<keyword evidence="2" id="KW-1185">Reference proteome</keyword>
<gene>
    <name evidence="1" type="ORF">ACFO1V_06415</name>
</gene>
<comment type="caution">
    <text evidence="1">The sequence shown here is derived from an EMBL/GenBank/DDBJ whole genome shotgun (WGS) entry which is preliminary data.</text>
</comment>
<dbReference type="Proteomes" id="UP001596042">
    <property type="component" value="Unassembled WGS sequence"/>
</dbReference>
<evidence type="ECO:0000313" key="1">
    <source>
        <dbReference type="EMBL" id="MFC4624858.1"/>
    </source>
</evidence>
<organism evidence="1 2">
    <name type="scientific">Daeguia caeni</name>
    <dbReference type="NCBI Taxonomy" id="439612"/>
    <lineage>
        <taxon>Bacteria</taxon>
        <taxon>Pseudomonadati</taxon>
        <taxon>Pseudomonadota</taxon>
        <taxon>Alphaproteobacteria</taxon>
        <taxon>Hyphomicrobiales</taxon>
        <taxon>Brucellaceae</taxon>
        <taxon>Daeguia</taxon>
    </lineage>
</organism>
<dbReference type="RefSeq" id="WP_374832923.1">
    <property type="nucleotide sequence ID" value="NZ_JBHEEZ010000019.1"/>
</dbReference>
<protein>
    <submittedName>
        <fullName evidence="1">Uncharacterized protein</fullName>
    </submittedName>
</protein>
<proteinExistence type="predicted"/>